<proteinExistence type="predicted"/>
<feature type="transmembrane region" description="Helical" evidence="1">
    <location>
        <begin position="45"/>
        <end position="65"/>
    </location>
</feature>
<evidence type="ECO:0000313" key="2">
    <source>
        <dbReference type="EMBL" id="NUU48879.1"/>
    </source>
</evidence>
<dbReference type="Gene3D" id="1.20.120.1630">
    <property type="match status" value="1"/>
</dbReference>
<comment type="caution">
    <text evidence="2">The sequence shown here is derived from an EMBL/GenBank/DDBJ whole genome shotgun (WGS) entry which is preliminary data.</text>
</comment>
<feature type="transmembrane region" description="Helical" evidence="1">
    <location>
        <begin position="123"/>
        <end position="145"/>
    </location>
</feature>
<feature type="transmembrane region" description="Helical" evidence="1">
    <location>
        <begin position="291"/>
        <end position="314"/>
    </location>
</feature>
<dbReference type="AlphaFoldDB" id="A0A7Y6B7L4"/>
<evidence type="ECO:0000313" key="3">
    <source>
        <dbReference type="Proteomes" id="UP000536441"/>
    </source>
</evidence>
<name>A0A7Y6B7L4_9SPHN</name>
<feature type="transmembrane region" description="Helical" evidence="1">
    <location>
        <begin position="96"/>
        <end position="117"/>
    </location>
</feature>
<keyword evidence="1" id="KW-0472">Membrane</keyword>
<sequence length="423" mass="47024">MADSAPHVPRPPRPRSAVSQGVGLAGLAGSLSWIGYARWHHLDGPYAALLHLVCAGVPMLLWSVLVDKVHRHASTGIDWANPRPARETLDISLTKLAGLWATFGGIALIFATGRFYWQGIFAFAMWCLGWIAPLLFLLSIPYVIWLDRRLVEPKDGAWMLGAWLTGQPGVDREAIYAHLRSWAVKAFFLPFMLGVVPGGFGMFVRTDLNAALHDPVALANWLITLMFLIDVAFATIGYMLTMRPLDAHIRSANPYAAAWAAALICYPPTILMGDNGPLNYRPGTAEWSYWFAGHPVVLAGIGAVLVGLTAIYAWSTVAFGIRFSNLTHRGILTHGPYAVSRHPAYLSKNIFWWIATIPLLSTGTWVDAARSTLLLGVVSGIYYWRAKTEERHLSADPAYRDYSDWMTRHGLVPRFFRWVMGRR</sequence>
<dbReference type="Proteomes" id="UP000536441">
    <property type="component" value="Unassembled WGS sequence"/>
</dbReference>
<keyword evidence="1" id="KW-1133">Transmembrane helix</keyword>
<gene>
    <name evidence="2" type="ORF">HP438_18065</name>
</gene>
<feature type="transmembrane region" description="Helical" evidence="1">
    <location>
        <begin position="252"/>
        <end position="271"/>
    </location>
</feature>
<dbReference type="InterPro" id="IPR010721">
    <property type="entry name" value="UstE-like"/>
</dbReference>
<evidence type="ECO:0000256" key="1">
    <source>
        <dbReference type="SAM" id="Phobius"/>
    </source>
</evidence>
<organism evidence="2 3">
    <name type="scientific">Sphingomonas zeae</name>
    <dbReference type="NCBI Taxonomy" id="1646122"/>
    <lineage>
        <taxon>Bacteria</taxon>
        <taxon>Pseudomonadati</taxon>
        <taxon>Pseudomonadota</taxon>
        <taxon>Alphaproteobacteria</taxon>
        <taxon>Sphingomonadales</taxon>
        <taxon>Sphingomonadaceae</taxon>
        <taxon>Sphingomonas</taxon>
    </lineage>
</organism>
<dbReference type="EMBL" id="JABMCH010000071">
    <property type="protein sequence ID" value="NUU48879.1"/>
    <property type="molecule type" value="Genomic_DNA"/>
</dbReference>
<feature type="transmembrane region" description="Helical" evidence="1">
    <location>
        <begin position="216"/>
        <end position="240"/>
    </location>
</feature>
<keyword evidence="1" id="KW-0812">Transmembrane</keyword>
<keyword evidence="3" id="KW-1185">Reference proteome</keyword>
<dbReference type="Pfam" id="PF06966">
    <property type="entry name" value="DUF1295"/>
    <property type="match status" value="1"/>
</dbReference>
<accession>A0A7Y6B7L4</accession>
<dbReference type="RefSeq" id="WP_175313630.1">
    <property type="nucleotide sequence ID" value="NZ_CBCRYR010000018.1"/>
</dbReference>
<reference evidence="2 3" key="1">
    <citation type="submission" date="2020-05" db="EMBL/GenBank/DDBJ databases">
        <title>Genome Sequencing of Type Strains.</title>
        <authorList>
            <person name="Lemaire J.F."/>
            <person name="Inderbitzin P."/>
            <person name="Gregorio O.A."/>
            <person name="Collins S.B."/>
            <person name="Wespe N."/>
            <person name="Knight-Connoni V."/>
        </authorList>
    </citation>
    <scope>NUCLEOTIDE SEQUENCE [LARGE SCALE GENOMIC DNA]</scope>
    <source>
        <strain evidence="2 3">DSM 100049</strain>
    </source>
</reference>
<feature type="transmembrane region" description="Helical" evidence="1">
    <location>
        <begin position="182"/>
        <end position="204"/>
    </location>
</feature>
<protein>
    <submittedName>
        <fullName evidence="2">DUF1295 domain-containing protein</fullName>
    </submittedName>
</protein>